<evidence type="ECO:0000313" key="2">
    <source>
        <dbReference type="EMBL" id="SIS69215.1"/>
    </source>
</evidence>
<dbReference type="AlphaFoldDB" id="A0A1N7L5S0"/>
<reference evidence="3" key="1">
    <citation type="submission" date="2017-01" db="EMBL/GenBank/DDBJ databases">
        <authorList>
            <person name="Varghese N."/>
            <person name="Submissions S."/>
        </authorList>
    </citation>
    <scope>NUCLEOTIDE SEQUENCE [LARGE SCALE GENOMIC DNA]</scope>
    <source>
        <strain evidence="3">DSM 29430</strain>
    </source>
</reference>
<dbReference type="STRING" id="633194.SAMN05421759_102405"/>
<name>A0A1N7L5S0_9RHOB</name>
<keyword evidence="3" id="KW-1185">Reference proteome</keyword>
<accession>A0A1N7L5S0</accession>
<proteinExistence type="predicted"/>
<dbReference type="InterPro" id="IPR009288">
    <property type="entry name" value="AIG2-like_dom"/>
</dbReference>
<gene>
    <name evidence="2" type="ORF">SAMN05421759_102405</name>
</gene>
<evidence type="ECO:0000313" key="3">
    <source>
        <dbReference type="Proteomes" id="UP000186684"/>
    </source>
</evidence>
<dbReference type="CDD" id="cd06661">
    <property type="entry name" value="GGCT_like"/>
    <property type="match status" value="1"/>
</dbReference>
<organism evidence="2 3">
    <name type="scientific">Roseivivax lentus</name>
    <dbReference type="NCBI Taxonomy" id="633194"/>
    <lineage>
        <taxon>Bacteria</taxon>
        <taxon>Pseudomonadati</taxon>
        <taxon>Pseudomonadota</taxon>
        <taxon>Alphaproteobacteria</taxon>
        <taxon>Rhodobacterales</taxon>
        <taxon>Roseobacteraceae</taxon>
        <taxon>Roseivivax</taxon>
    </lineage>
</organism>
<dbReference type="SUPFAM" id="SSF110857">
    <property type="entry name" value="Gamma-glutamyl cyclotransferase-like"/>
    <property type="match status" value="1"/>
</dbReference>
<dbReference type="EMBL" id="FTOQ01000002">
    <property type="protein sequence ID" value="SIS69215.1"/>
    <property type="molecule type" value="Genomic_DNA"/>
</dbReference>
<protein>
    <recommendedName>
        <fullName evidence="1">Gamma-glutamylcyclotransferase AIG2-like domain-containing protein</fullName>
    </recommendedName>
</protein>
<feature type="domain" description="Gamma-glutamylcyclotransferase AIG2-like" evidence="1">
    <location>
        <begin position="7"/>
        <end position="102"/>
    </location>
</feature>
<dbReference type="Pfam" id="PF06094">
    <property type="entry name" value="GGACT"/>
    <property type="match status" value="1"/>
</dbReference>
<dbReference type="Gene3D" id="3.10.490.10">
    <property type="entry name" value="Gamma-glutamyl cyclotransferase-like"/>
    <property type="match status" value="1"/>
</dbReference>
<dbReference type="OrthoDB" id="5567366at2"/>
<dbReference type="InterPro" id="IPR013024">
    <property type="entry name" value="GGCT-like"/>
</dbReference>
<dbReference type="RefSeq" id="WP_076445840.1">
    <property type="nucleotide sequence ID" value="NZ_FTOQ01000002.1"/>
</dbReference>
<dbReference type="Proteomes" id="UP000186684">
    <property type="component" value="Unassembled WGS sequence"/>
</dbReference>
<sequence>MTTPFFFGYGSLVNQRTHGNRPAHLATARGWHRAWVAVEAHPLAVLTAVRAPGAEIDGLIAAVPGHDWAALDAREAEYDRIEATTEIAHPVDALHSIAIYSVPETRRALPRPDKPILLSYLDVVLQGYLDTFGEAGALRFFETTENWDAPILDDRASPRYPRAQTLSGDELAWIDAELKGRGLKVGRD</sequence>
<evidence type="ECO:0000259" key="1">
    <source>
        <dbReference type="Pfam" id="PF06094"/>
    </source>
</evidence>
<dbReference type="InterPro" id="IPR036568">
    <property type="entry name" value="GGCT-like_sf"/>
</dbReference>